<dbReference type="PANTHER" id="PTHR43507">
    <property type="entry name" value="NADH-UBIQUINONE OXIDOREDUCTASE CHAIN 4"/>
    <property type="match status" value="1"/>
</dbReference>
<dbReference type="GO" id="GO:0015990">
    <property type="term" value="P:electron transport coupled proton transport"/>
    <property type="evidence" value="ECO:0007669"/>
    <property type="project" value="TreeGrafter"/>
</dbReference>
<dbReference type="PRINTS" id="PR01437">
    <property type="entry name" value="NUOXDRDTASE4"/>
</dbReference>
<reference evidence="8" key="1">
    <citation type="journal article" date="2020" name="mSystems">
        <title>Genome- and Community-Level Interaction Insights into Carbon Utilization and Element Cycling Functions of Hydrothermarchaeota in Hydrothermal Sediment.</title>
        <authorList>
            <person name="Zhou Z."/>
            <person name="Liu Y."/>
            <person name="Xu W."/>
            <person name="Pan J."/>
            <person name="Luo Z.H."/>
            <person name="Li M."/>
        </authorList>
    </citation>
    <scope>NUCLEOTIDE SEQUENCE [LARGE SCALE GENOMIC DNA]</scope>
    <source>
        <strain evidence="8">SpSt-222</strain>
    </source>
</reference>
<dbReference type="EMBL" id="DSJL01000006">
    <property type="protein sequence ID" value="HEF64424.1"/>
    <property type="molecule type" value="Genomic_DNA"/>
</dbReference>
<feature type="domain" description="NADH:quinone oxidoreductase/Mrp antiporter transmembrane" evidence="7">
    <location>
        <begin position="131"/>
        <end position="418"/>
    </location>
</feature>
<keyword evidence="5" id="KW-0472">Membrane</keyword>
<keyword evidence="4" id="KW-1133">Transmembrane helix</keyword>
<organism evidence="8">
    <name type="scientific">Thermomicrobium roseum</name>
    <dbReference type="NCBI Taxonomy" id="500"/>
    <lineage>
        <taxon>Bacteria</taxon>
        <taxon>Pseudomonadati</taxon>
        <taxon>Thermomicrobiota</taxon>
        <taxon>Thermomicrobia</taxon>
        <taxon>Thermomicrobiales</taxon>
        <taxon>Thermomicrobiaceae</taxon>
        <taxon>Thermomicrobium</taxon>
    </lineage>
</organism>
<evidence type="ECO:0000256" key="2">
    <source>
        <dbReference type="ARBA" id="ARBA00009025"/>
    </source>
</evidence>
<comment type="similarity">
    <text evidence="2">Belongs to the complex I subunit 4 family.</text>
</comment>
<dbReference type="GO" id="GO:0042773">
    <property type="term" value="P:ATP synthesis coupled electron transport"/>
    <property type="evidence" value="ECO:0007669"/>
    <property type="project" value="InterPro"/>
</dbReference>
<evidence type="ECO:0000259" key="7">
    <source>
        <dbReference type="Pfam" id="PF00361"/>
    </source>
</evidence>
<evidence type="ECO:0000313" key="8">
    <source>
        <dbReference type="EMBL" id="HEF64424.1"/>
    </source>
</evidence>
<dbReference type="AlphaFoldDB" id="A0A7C1JR43"/>
<dbReference type="InterPro" id="IPR003918">
    <property type="entry name" value="NADH_UbQ_OxRdtase"/>
</dbReference>
<dbReference type="GO" id="GO:0008137">
    <property type="term" value="F:NADH dehydrogenase (ubiquinone) activity"/>
    <property type="evidence" value="ECO:0007669"/>
    <property type="project" value="InterPro"/>
</dbReference>
<proteinExistence type="inferred from homology"/>
<evidence type="ECO:0000256" key="1">
    <source>
        <dbReference type="ARBA" id="ARBA00004127"/>
    </source>
</evidence>
<comment type="subcellular location">
    <subcellularLocation>
        <location evidence="1">Endomembrane system</location>
        <topology evidence="1">Multi-pass membrane protein</topology>
    </subcellularLocation>
    <subcellularLocation>
        <location evidence="6">Membrane</location>
        <topology evidence="6">Multi-pass membrane protein</topology>
    </subcellularLocation>
</comment>
<evidence type="ECO:0000256" key="6">
    <source>
        <dbReference type="RuleBase" id="RU000320"/>
    </source>
</evidence>
<dbReference type="PANTHER" id="PTHR43507:SF1">
    <property type="entry name" value="NADH-UBIQUINONE OXIDOREDUCTASE CHAIN 4"/>
    <property type="match status" value="1"/>
</dbReference>
<dbReference type="GO" id="GO:0048039">
    <property type="term" value="F:ubiquinone binding"/>
    <property type="evidence" value="ECO:0007669"/>
    <property type="project" value="TreeGrafter"/>
</dbReference>
<dbReference type="GO" id="GO:0016020">
    <property type="term" value="C:membrane"/>
    <property type="evidence" value="ECO:0007669"/>
    <property type="project" value="UniProtKB-SubCell"/>
</dbReference>
<protein>
    <submittedName>
        <fullName evidence="8">NADH-quinone oxidoreductase subunit M</fullName>
    </submittedName>
</protein>
<gene>
    <name evidence="8" type="ORF">ENP47_02275</name>
</gene>
<evidence type="ECO:0000256" key="5">
    <source>
        <dbReference type="ARBA" id="ARBA00023136"/>
    </source>
</evidence>
<accession>A0A7C1JR43</accession>
<sequence>MERLPILSLITYSPLVGAVVLFLWGNASTRAVRWIALIASGVSFALSVAMLLAFDPSQAGMQFTETFEWLPELGIAYRLGVDGISAPLVGLTTLLTLIAVIASWDPIRHRVREYYITLLLLATGMLGVFVSLDLFLFYVFWEIVLIPMALIIGVWGSANRVYAAVKFFLYTLAGSLLMLVGIVALYQEYFQQTGIRTLDVLELAQGNYSPTFQFWTFLAFFLAFAIKVPMWPFHTWLPDAHVEAPTAGSVILAGVLLKMGGYGFLRFNLPLFPEATQRWAPAVVVLSVIAILYGALMALVQRDFKKLVAYSSVSHMGFVTLGIFALNQQGLSGAMVVMLSHGFVTSALFLLVGVLYERAHTRELAAFGGLARNMPIFAAFFGFFALASLGLPGLSGFVGEFLALLGGFQSYRWAGVLGTAVVILAAWYMLRVYQRVALVRAPGEPPDPDDPELRMAITQGVPPVAGGGDADQHTPDPRTFPDVTWREALTLAPLALLTLWVGVYPLPVLDVIELSLRAILAAVTGERM</sequence>
<keyword evidence="3 6" id="KW-0812">Transmembrane</keyword>
<comment type="caution">
    <text evidence="8">The sequence shown here is derived from an EMBL/GenBank/DDBJ whole genome shotgun (WGS) entry which is preliminary data.</text>
</comment>
<name>A0A7C1JR43_THERO</name>
<evidence type="ECO:0000256" key="4">
    <source>
        <dbReference type="ARBA" id="ARBA00022989"/>
    </source>
</evidence>
<dbReference type="InterPro" id="IPR010227">
    <property type="entry name" value="NADH_Q_OxRdtase_chainM/4"/>
</dbReference>
<dbReference type="Pfam" id="PF00361">
    <property type="entry name" value="Proton_antipo_M"/>
    <property type="match status" value="1"/>
</dbReference>
<dbReference type="GO" id="GO:0012505">
    <property type="term" value="C:endomembrane system"/>
    <property type="evidence" value="ECO:0007669"/>
    <property type="project" value="UniProtKB-SubCell"/>
</dbReference>
<dbReference type="GO" id="GO:0003954">
    <property type="term" value="F:NADH dehydrogenase activity"/>
    <property type="evidence" value="ECO:0007669"/>
    <property type="project" value="TreeGrafter"/>
</dbReference>
<dbReference type="NCBIfam" id="TIGR01972">
    <property type="entry name" value="NDH_I_M"/>
    <property type="match status" value="1"/>
</dbReference>
<dbReference type="InterPro" id="IPR001750">
    <property type="entry name" value="ND/Mrp_TM"/>
</dbReference>
<evidence type="ECO:0000256" key="3">
    <source>
        <dbReference type="ARBA" id="ARBA00022692"/>
    </source>
</evidence>